<gene>
    <name evidence="2" type="ORF">ANE_LOCUS7603</name>
</gene>
<dbReference type="InterPro" id="IPR041623">
    <property type="entry name" value="NOG1_N"/>
</dbReference>
<keyword evidence="3" id="KW-1185">Reference proteome</keyword>
<comment type="caution">
    <text evidence="2">The sequence shown here is derived from an EMBL/GenBank/DDBJ whole genome shotgun (WGS) entry which is preliminary data.</text>
</comment>
<dbReference type="Proteomes" id="UP000489600">
    <property type="component" value="Unassembled WGS sequence"/>
</dbReference>
<dbReference type="OrthoDB" id="1023584at2759"/>
<accession>A0A565B660</accession>
<evidence type="ECO:0000313" key="2">
    <source>
        <dbReference type="EMBL" id="VVA97158.1"/>
    </source>
</evidence>
<dbReference type="PANTHER" id="PTHR45759">
    <property type="entry name" value="NUCLEOLAR GTP-BINDING PROTEIN 1"/>
    <property type="match status" value="1"/>
</dbReference>
<feature type="domain" description="NOG1 N-terminal helical" evidence="1">
    <location>
        <begin position="7"/>
        <end position="169"/>
    </location>
</feature>
<dbReference type="Pfam" id="PF17835">
    <property type="entry name" value="NOG1_N"/>
    <property type="match status" value="2"/>
</dbReference>
<feature type="domain" description="NOG1 N-terminal helical" evidence="1">
    <location>
        <begin position="266"/>
        <end position="414"/>
    </location>
</feature>
<organism evidence="2 3">
    <name type="scientific">Arabis nemorensis</name>
    <dbReference type="NCBI Taxonomy" id="586526"/>
    <lineage>
        <taxon>Eukaryota</taxon>
        <taxon>Viridiplantae</taxon>
        <taxon>Streptophyta</taxon>
        <taxon>Embryophyta</taxon>
        <taxon>Tracheophyta</taxon>
        <taxon>Spermatophyta</taxon>
        <taxon>Magnoliopsida</taxon>
        <taxon>eudicotyledons</taxon>
        <taxon>Gunneridae</taxon>
        <taxon>Pentapetalae</taxon>
        <taxon>rosids</taxon>
        <taxon>malvids</taxon>
        <taxon>Brassicales</taxon>
        <taxon>Brassicaceae</taxon>
        <taxon>Arabideae</taxon>
        <taxon>Arabis</taxon>
    </lineage>
</organism>
<dbReference type="EMBL" id="CABITT030000003">
    <property type="protein sequence ID" value="VVA97158.1"/>
    <property type="molecule type" value="Genomic_DNA"/>
</dbReference>
<sequence>MEKENMFEKISVVPNENDFVDAIVSLGINKGPARVCSSAYMIKRIRMFRRAYAVKVRDAEDRLFDKFSKVAMEFPCLSLVDPLRTELLRQHFDIGHYQRSLAQISTARLMLQSISLEYEKLLKKDDCDSIDKCNRLKLAALARLFTVAKRCVRALAYLDMVREYMLSLPKNLEDDDGNIAATCKNKYGALPPLDYALPHSAFLWNIADLVDPDTLLWLEELEREHGLRVKDDENKEHELAVAISRMFFCSRSFQGTCEEMGKEKKFKKISSSVVPNENDFVEAILSLPELRKPELVCDNTDIRDISWSYESTIMSAEYSFSDMFSKVLDEFPVLNQVDPLYGRCLDELFSAREMVVSISSKYVQLLDKDDGCVSLGQLKSLLLAALASMCAVAKRCNPWLAHLERVRQYMANLDDDESTWKFQCHALSPEHDNLPSFQKVLVDDIACSIDPNTLLWLEELERGRCLELKDDKQEVFCGTLVGKKQLESIGDIRTSFAARL</sequence>
<evidence type="ECO:0000259" key="1">
    <source>
        <dbReference type="Pfam" id="PF17835"/>
    </source>
</evidence>
<proteinExistence type="predicted"/>
<evidence type="ECO:0000313" key="3">
    <source>
        <dbReference type="Proteomes" id="UP000489600"/>
    </source>
</evidence>
<name>A0A565B660_9BRAS</name>
<reference evidence="2" key="1">
    <citation type="submission" date="2019-07" db="EMBL/GenBank/DDBJ databases">
        <authorList>
            <person name="Dittberner H."/>
        </authorList>
    </citation>
    <scope>NUCLEOTIDE SEQUENCE [LARGE SCALE GENOMIC DNA]</scope>
</reference>
<protein>
    <recommendedName>
        <fullName evidence="1">NOG1 N-terminal helical domain-containing protein</fullName>
    </recommendedName>
</protein>
<dbReference type="Gene3D" id="1.20.120.1190">
    <property type="match status" value="2"/>
</dbReference>
<dbReference type="AlphaFoldDB" id="A0A565B660"/>